<accession>A0AAD4QJU9</accession>
<sequence>IPYVTFQVLFTFFTPFSSSKEWNIPSLLPLYSIRKSISLKFSDGAGVMSFTINKIRPHGVIPLGGTRLRSGWEMDL</sequence>
<comment type="caution">
    <text evidence="1">The sequence shown here is derived from an EMBL/GenBank/DDBJ whole genome shotgun (WGS) entry which is preliminary data.</text>
</comment>
<feature type="non-terminal residue" evidence="1">
    <location>
        <position position="76"/>
    </location>
</feature>
<gene>
    <name evidence="1" type="ORF">B0F90DRAFT_1767329</name>
</gene>
<evidence type="ECO:0000313" key="1">
    <source>
        <dbReference type="EMBL" id="KAI0292958.1"/>
    </source>
</evidence>
<protein>
    <submittedName>
        <fullName evidence="1">Uncharacterized protein</fullName>
    </submittedName>
</protein>
<dbReference type="AlphaFoldDB" id="A0AAD4QJU9"/>
<organism evidence="1 2">
    <name type="scientific">Multifurca ochricompacta</name>
    <dbReference type="NCBI Taxonomy" id="376703"/>
    <lineage>
        <taxon>Eukaryota</taxon>
        <taxon>Fungi</taxon>
        <taxon>Dikarya</taxon>
        <taxon>Basidiomycota</taxon>
        <taxon>Agaricomycotina</taxon>
        <taxon>Agaricomycetes</taxon>
        <taxon>Russulales</taxon>
        <taxon>Russulaceae</taxon>
        <taxon>Multifurca</taxon>
    </lineage>
</organism>
<dbReference type="EMBL" id="WTXG01000108">
    <property type="protein sequence ID" value="KAI0292958.1"/>
    <property type="molecule type" value="Genomic_DNA"/>
</dbReference>
<dbReference type="Proteomes" id="UP001203297">
    <property type="component" value="Unassembled WGS sequence"/>
</dbReference>
<evidence type="ECO:0000313" key="2">
    <source>
        <dbReference type="Proteomes" id="UP001203297"/>
    </source>
</evidence>
<reference evidence="1" key="1">
    <citation type="journal article" date="2022" name="New Phytol.">
        <title>Evolutionary transition to the ectomycorrhizal habit in the genomes of a hyperdiverse lineage of mushroom-forming fungi.</title>
        <authorList>
            <person name="Looney B."/>
            <person name="Miyauchi S."/>
            <person name="Morin E."/>
            <person name="Drula E."/>
            <person name="Courty P.E."/>
            <person name="Kohler A."/>
            <person name="Kuo A."/>
            <person name="LaButti K."/>
            <person name="Pangilinan J."/>
            <person name="Lipzen A."/>
            <person name="Riley R."/>
            <person name="Andreopoulos W."/>
            <person name="He G."/>
            <person name="Johnson J."/>
            <person name="Nolan M."/>
            <person name="Tritt A."/>
            <person name="Barry K.W."/>
            <person name="Grigoriev I.V."/>
            <person name="Nagy L.G."/>
            <person name="Hibbett D."/>
            <person name="Henrissat B."/>
            <person name="Matheny P.B."/>
            <person name="Labbe J."/>
            <person name="Martin F.M."/>
        </authorList>
    </citation>
    <scope>NUCLEOTIDE SEQUENCE</scope>
    <source>
        <strain evidence="1">BPL690</strain>
    </source>
</reference>
<name>A0AAD4QJU9_9AGAM</name>
<keyword evidence="2" id="KW-1185">Reference proteome</keyword>
<proteinExistence type="predicted"/>